<protein>
    <submittedName>
        <fullName evidence="1">Uncharacterized protein</fullName>
    </submittedName>
</protein>
<name>A0A193BUY2_AMYOR</name>
<keyword evidence="2" id="KW-1185">Reference proteome</keyword>
<reference evidence="1 2" key="1">
    <citation type="journal article" date="2015" name="Genome Announc.">
        <title>Draft Genome Sequence of Norvancomycin-Producing Strain Amycolatopsis orientalis CPCC200066.</title>
        <authorList>
            <person name="Lei X."/>
            <person name="Yuan F."/>
            <person name="Shi Y."/>
            <person name="Li X."/>
            <person name="Wang L."/>
            <person name="Hong B."/>
        </authorList>
    </citation>
    <scope>NUCLEOTIDE SEQUENCE [LARGE SCALE GENOMIC DNA]</scope>
    <source>
        <strain evidence="1 2">B-37</strain>
    </source>
</reference>
<proteinExistence type="predicted"/>
<dbReference type="KEGG" id="aori:SD37_10290"/>
<dbReference type="AlphaFoldDB" id="A0A193BUY2"/>
<organism evidence="1 2">
    <name type="scientific">Amycolatopsis orientalis</name>
    <name type="common">Nocardia orientalis</name>
    <dbReference type="NCBI Taxonomy" id="31958"/>
    <lineage>
        <taxon>Bacteria</taxon>
        <taxon>Bacillati</taxon>
        <taxon>Actinomycetota</taxon>
        <taxon>Actinomycetes</taxon>
        <taxon>Pseudonocardiales</taxon>
        <taxon>Pseudonocardiaceae</taxon>
        <taxon>Amycolatopsis</taxon>
    </lineage>
</organism>
<dbReference type="RefSeq" id="WP_044851000.1">
    <property type="nucleotide sequence ID" value="NZ_CP016174.1"/>
</dbReference>
<dbReference type="EMBL" id="CP016174">
    <property type="protein sequence ID" value="ANN15990.1"/>
    <property type="molecule type" value="Genomic_DNA"/>
</dbReference>
<sequence length="356" mass="39005">MTDPFTPELHGMLLRSAGWLPDDMLTHARGLLADDRCGEVARLLMFAGRRTVLPLTEDDLDVLVELLEAEGDDSGSLTEIELAPDDAVPPWRFSAEWAEPEDDEQGEDTNNAMLISALAEQDLLAAAAGEPGLRGLWSAVRSPVDNAPYPLPRVVYVAEVDDSHEEAAEPADLTGRLQKSLVAAGERDPQVEVIPLGTNDLGYQRAAQRNGKLIWAADTDSDVKVARVFDKSDPETGPAFDPDRPKIADEAERERLCEYLESATLLLVTAARLDDIVEPERGATVPTNFYTDGSWVWTDSVTYYLREHHLAPDPELVAHINEIDGPPPLPDTVELGRVMEALTPSEDREPAQTGSR</sequence>
<accession>A0A193BUY2</accession>
<evidence type="ECO:0000313" key="1">
    <source>
        <dbReference type="EMBL" id="ANN15990.1"/>
    </source>
</evidence>
<dbReference type="Proteomes" id="UP000093695">
    <property type="component" value="Chromosome"/>
</dbReference>
<evidence type="ECO:0000313" key="2">
    <source>
        <dbReference type="Proteomes" id="UP000093695"/>
    </source>
</evidence>
<gene>
    <name evidence="1" type="ORF">SD37_10290</name>
</gene>